<organism evidence="1 2">
    <name type="scientific">Halorussus gelatinilyticus</name>
    <dbReference type="NCBI Taxonomy" id="2937524"/>
    <lineage>
        <taxon>Archaea</taxon>
        <taxon>Methanobacteriati</taxon>
        <taxon>Methanobacteriota</taxon>
        <taxon>Stenosarchaea group</taxon>
        <taxon>Halobacteria</taxon>
        <taxon>Halobacteriales</taxon>
        <taxon>Haladaptataceae</taxon>
        <taxon>Halorussus</taxon>
    </lineage>
</organism>
<dbReference type="Proteomes" id="UP000830434">
    <property type="component" value="Chromosome"/>
</dbReference>
<protein>
    <submittedName>
        <fullName evidence="1">Uncharacterized protein</fullName>
    </submittedName>
</protein>
<gene>
    <name evidence="1" type="ORF">M0R88_01520</name>
</gene>
<evidence type="ECO:0000313" key="2">
    <source>
        <dbReference type="Proteomes" id="UP000830434"/>
    </source>
</evidence>
<proteinExistence type="predicted"/>
<dbReference type="GeneID" id="72188493"/>
<sequence>MTDEETVAASDETVTVAGRLVRPTRVEGTVLDVDWGYPSSIVVTVEKDEGRYVETYELAAVERAADVE</sequence>
<name>A0A8U0IJC7_9EURY</name>
<keyword evidence="2" id="KW-1185">Reference proteome</keyword>
<accession>A0A8U0IJC7</accession>
<dbReference type="EMBL" id="CP096658">
    <property type="protein sequence ID" value="UPW00796.1"/>
    <property type="molecule type" value="Genomic_DNA"/>
</dbReference>
<dbReference type="AlphaFoldDB" id="A0A8U0IJC7"/>
<reference evidence="1" key="1">
    <citation type="submission" date="2022-04" db="EMBL/GenBank/DDBJ databases">
        <title>Diverse halophilic archaea isolated from saline environments.</title>
        <authorList>
            <person name="Cui H.-L."/>
        </authorList>
    </citation>
    <scope>NUCLEOTIDE SEQUENCE</scope>
    <source>
        <strain evidence="1">XZYJT40</strain>
    </source>
</reference>
<evidence type="ECO:0000313" key="1">
    <source>
        <dbReference type="EMBL" id="UPW00796.1"/>
    </source>
</evidence>
<dbReference type="KEGG" id="haxz:M0R88_01520"/>
<dbReference type="RefSeq" id="WP_248655204.1">
    <property type="nucleotide sequence ID" value="NZ_CP096658.1"/>
</dbReference>